<keyword evidence="6" id="KW-1185">Reference proteome</keyword>
<comment type="similarity">
    <text evidence="1">Belongs to the glycosyl hydrolase 26 family.</text>
</comment>
<evidence type="ECO:0000259" key="4">
    <source>
        <dbReference type="PROSITE" id="PS51764"/>
    </source>
</evidence>
<dbReference type="PANTHER" id="PTHR40079">
    <property type="entry name" value="MANNAN ENDO-1,4-BETA-MANNOSIDASE E-RELATED"/>
    <property type="match status" value="1"/>
</dbReference>
<feature type="domain" description="GH26" evidence="4">
    <location>
        <begin position="40"/>
        <end position="404"/>
    </location>
</feature>
<dbReference type="GO" id="GO:0016985">
    <property type="term" value="F:mannan endo-1,4-beta-mannosidase activity"/>
    <property type="evidence" value="ECO:0007669"/>
    <property type="project" value="UniProtKB-EC"/>
</dbReference>
<dbReference type="OrthoDB" id="9971691at2759"/>
<gene>
    <name evidence="5" type="ORF">MCOR_27856</name>
</gene>
<dbReference type="PROSITE" id="PS51764">
    <property type="entry name" value="GH26"/>
    <property type="match status" value="1"/>
</dbReference>
<name>A0A6J8CDH9_MYTCO</name>
<evidence type="ECO:0000256" key="2">
    <source>
        <dbReference type="ARBA" id="ARBA00022801"/>
    </source>
</evidence>
<organism evidence="5 6">
    <name type="scientific">Mytilus coruscus</name>
    <name type="common">Sea mussel</name>
    <dbReference type="NCBI Taxonomy" id="42192"/>
    <lineage>
        <taxon>Eukaryota</taxon>
        <taxon>Metazoa</taxon>
        <taxon>Spiralia</taxon>
        <taxon>Lophotrochozoa</taxon>
        <taxon>Mollusca</taxon>
        <taxon>Bivalvia</taxon>
        <taxon>Autobranchia</taxon>
        <taxon>Pteriomorphia</taxon>
        <taxon>Mytilida</taxon>
        <taxon>Mytiloidea</taxon>
        <taxon>Mytilidae</taxon>
        <taxon>Mytilinae</taxon>
        <taxon>Mytilus</taxon>
    </lineage>
</organism>
<protein>
    <submittedName>
        <fullName evidence="5">GmuG</fullName>
        <ecNumber evidence="5">3.2.1.78</ecNumber>
    </submittedName>
</protein>
<accession>A0A6J8CDH9</accession>
<dbReference type="GO" id="GO:0006080">
    <property type="term" value="P:substituted mannan metabolic process"/>
    <property type="evidence" value="ECO:0007669"/>
    <property type="project" value="InterPro"/>
</dbReference>
<dbReference type="InterPro" id="IPR022790">
    <property type="entry name" value="GH26_dom"/>
</dbReference>
<dbReference type="EMBL" id="CACVKT020005106">
    <property type="protein sequence ID" value="CAC5392957.1"/>
    <property type="molecule type" value="Genomic_DNA"/>
</dbReference>
<reference evidence="5 6" key="1">
    <citation type="submission" date="2020-06" db="EMBL/GenBank/DDBJ databases">
        <authorList>
            <person name="Li R."/>
            <person name="Bekaert M."/>
        </authorList>
    </citation>
    <scope>NUCLEOTIDE SEQUENCE [LARGE SCALE GENOMIC DNA]</scope>
    <source>
        <strain evidence="6">wild</strain>
    </source>
</reference>
<evidence type="ECO:0000256" key="1">
    <source>
        <dbReference type="ARBA" id="ARBA00007754"/>
    </source>
</evidence>
<keyword evidence="3 5" id="KW-0326">Glycosidase</keyword>
<dbReference type="SUPFAM" id="SSF51445">
    <property type="entry name" value="(Trans)glycosidases"/>
    <property type="match status" value="1"/>
</dbReference>
<dbReference type="PANTHER" id="PTHR40079:SF4">
    <property type="entry name" value="GH26 DOMAIN-CONTAINING PROTEIN-RELATED"/>
    <property type="match status" value="1"/>
</dbReference>
<dbReference type="InterPro" id="IPR000805">
    <property type="entry name" value="Glyco_hydro_26"/>
</dbReference>
<dbReference type="Proteomes" id="UP000507470">
    <property type="component" value="Unassembled WGS sequence"/>
</dbReference>
<dbReference type="InterPro" id="IPR017853">
    <property type="entry name" value="GH"/>
</dbReference>
<proteinExistence type="inferred from homology"/>
<sequence length="418" mass="47163">MIRNEDKVQYNMRIILVFITCLCIKVRAFSSGPIDTQATPETKHLYNNLLALTRNTQTILFGHHHDTLTGAGGGRNPYRTTNHNGTKGWTFTSHQVHIKSPDDLSDVKSVTGEYPAVIGFDIGHLDNLDRARYLIRRAANRGLIITISWHQSNPISDSPSAYVSDDHTGVDIHRAIHQILPHGNSTLHSKFTVALDKVAAFIISLKDSSGHTIPVIFRPYHEMNGAWFWWGTNSKTGNTPYDYKMLFQFVVKYLKNTKQVHNIIYAYSPGKSLHDYLKFYPGDSHIDLLGLDFYFTRPFDPPLTEFQKLVNVLTDVGHNRNKIAALTEVGMKNSGIDSHPNFWSDHVLVSLKNGNGTTQLCYMLTWANRCSSNSCDVQVPYQGHPASSNFFNHFYKDPLIRFGNFTNHTGPSLSQIVG</sequence>
<dbReference type="EC" id="3.2.1.78" evidence="5"/>
<dbReference type="Pfam" id="PF02156">
    <property type="entry name" value="Glyco_hydro_26"/>
    <property type="match status" value="1"/>
</dbReference>
<keyword evidence="2 5" id="KW-0378">Hydrolase</keyword>
<evidence type="ECO:0000313" key="6">
    <source>
        <dbReference type="Proteomes" id="UP000507470"/>
    </source>
</evidence>
<evidence type="ECO:0000256" key="3">
    <source>
        <dbReference type="ARBA" id="ARBA00023295"/>
    </source>
</evidence>
<dbReference type="AlphaFoldDB" id="A0A6J8CDH9"/>
<dbReference type="PRINTS" id="PR00739">
    <property type="entry name" value="GLHYDRLASE26"/>
</dbReference>
<evidence type="ECO:0000313" key="5">
    <source>
        <dbReference type="EMBL" id="CAC5392957.1"/>
    </source>
</evidence>
<dbReference type="Gene3D" id="3.20.20.80">
    <property type="entry name" value="Glycosidases"/>
    <property type="match status" value="1"/>
</dbReference>